<dbReference type="Proteomes" id="UP000018442">
    <property type="component" value="Unassembled WGS sequence"/>
</dbReference>
<feature type="domain" description="HNH nuclease" evidence="1">
    <location>
        <begin position="39"/>
        <end position="97"/>
    </location>
</feature>
<dbReference type="EMBL" id="GG705011">
    <property type="protein sequence ID" value="EEY92998.1"/>
    <property type="molecule type" value="Genomic_DNA"/>
</dbReference>
<dbReference type="RefSeq" id="WP_004963679.1">
    <property type="nucleotide sequence ID" value="NZ_GG705011.1"/>
</dbReference>
<dbReference type="HOGENOM" id="CLU_104535_0_0_6"/>
<gene>
    <name evidence="2" type="ORF">HMPREF0026_00274</name>
</gene>
<reference evidence="3" key="1">
    <citation type="journal article" date="2012" name="PLoS ONE">
        <title>The success of Acinetobacter species; genetic, metabolic and virulence attributes.</title>
        <authorList>
            <person name="Peleg A.Y."/>
            <person name="de Breij A."/>
            <person name="Adams M.D."/>
            <person name="Cerqueira G.M."/>
            <person name="Mocali S."/>
            <person name="Galardini M."/>
            <person name="Nibbering P.H."/>
            <person name="Earl A.M."/>
            <person name="Ward D.V."/>
            <person name="Paterson D.L."/>
            <person name="Seifert H."/>
            <person name="Dijkshoorn L."/>
        </authorList>
    </citation>
    <scope>NUCLEOTIDE SEQUENCE [LARGE SCALE GENOMIC DNA]</scope>
    <source>
        <strain evidence="3">SH205</strain>
    </source>
</reference>
<dbReference type="SMART" id="SM00507">
    <property type="entry name" value="HNHc"/>
    <property type="match status" value="1"/>
</dbReference>
<dbReference type="Pfam" id="PF01844">
    <property type="entry name" value="HNH"/>
    <property type="match status" value="1"/>
</dbReference>
<dbReference type="AlphaFoldDB" id="D0SLU1"/>
<organism evidence="2 3">
    <name type="scientific">Acinetobacter junii SH205</name>
    <dbReference type="NCBI Taxonomy" id="575587"/>
    <lineage>
        <taxon>Bacteria</taxon>
        <taxon>Pseudomonadati</taxon>
        <taxon>Pseudomonadota</taxon>
        <taxon>Gammaproteobacteria</taxon>
        <taxon>Moraxellales</taxon>
        <taxon>Moraxellaceae</taxon>
        <taxon>Acinetobacter</taxon>
    </lineage>
</organism>
<proteinExistence type="predicted"/>
<dbReference type="GO" id="GO:0004519">
    <property type="term" value="F:endonuclease activity"/>
    <property type="evidence" value="ECO:0007669"/>
    <property type="project" value="InterPro"/>
</dbReference>
<protein>
    <recommendedName>
        <fullName evidence="1">HNH nuclease domain-containing protein</fullName>
    </recommendedName>
</protein>
<dbReference type="Gene3D" id="1.10.30.50">
    <property type="match status" value="1"/>
</dbReference>
<dbReference type="GO" id="GO:0008270">
    <property type="term" value="F:zinc ion binding"/>
    <property type="evidence" value="ECO:0007669"/>
    <property type="project" value="InterPro"/>
</dbReference>
<dbReference type="CDD" id="cd00085">
    <property type="entry name" value="HNHc"/>
    <property type="match status" value="1"/>
</dbReference>
<dbReference type="InterPro" id="IPR003615">
    <property type="entry name" value="HNH_nuc"/>
</dbReference>
<evidence type="ECO:0000313" key="2">
    <source>
        <dbReference type="EMBL" id="EEY92998.1"/>
    </source>
</evidence>
<evidence type="ECO:0000259" key="1">
    <source>
        <dbReference type="SMART" id="SM00507"/>
    </source>
</evidence>
<accession>D0SLU1</accession>
<dbReference type="InterPro" id="IPR002711">
    <property type="entry name" value="HNH"/>
</dbReference>
<name>D0SLU1_ACIJU</name>
<evidence type="ECO:0000313" key="3">
    <source>
        <dbReference type="Proteomes" id="UP000018442"/>
    </source>
</evidence>
<dbReference type="GO" id="GO:0003676">
    <property type="term" value="F:nucleic acid binding"/>
    <property type="evidence" value="ECO:0007669"/>
    <property type="project" value="InterPro"/>
</dbReference>
<sequence length="218" mass="26109">MEIFQIPTELQDFINRYDKKSYQLWNDEKNKDVNNFRRLIRNHYVSDQKFTCFYCKQYIFSTNGLHWQVEHILPKSIFPQFLFEPRNLIIICPDCNHEKGDQNPHTEGVRACNRPNYPSTSSRFKIIHPLFDKYEEHIERVPANHCEYPDHYFLKAHTPKGKATAKMCDLNRFYQEFAGYKDMKGKQVSSLDNFIEKDLNDLTKEQKIELVQRIMASM</sequence>